<keyword evidence="6 10" id="KW-0765">Sulfation</keyword>
<reference evidence="11" key="3">
    <citation type="submission" date="2015-04" db="UniProtKB">
        <authorList>
            <consortium name="EnsemblPlants"/>
        </authorList>
    </citation>
    <scope>IDENTIFICATION</scope>
</reference>
<evidence type="ECO:0000256" key="6">
    <source>
        <dbReference type="ARBA" id="ARBA00022641"/>
    </source>
</evidence>
<comment type="similarity">
    <text evidence="3 10">Belongs to the phytosulfokine family.</text>
</comment>
<dbReference type="GO" id="GO:0030154">
    <property type="term" value="P:cell differentiation"/>
    <property type="evidence" value="ECO:0007669"/>
    <property type="project" value="UniProtKB-UniRule"/>
</dbReference>
<dbReference type="HOGENOM" id="CLU_165727_0_1_1"/>
<evidence type="ECO:0000256" key="1">
    <source>
        <dbReference type="ARBA" id="ARBA00003158"/>
    </source>
</evidence>
<keyword evidence="8 10" id="KW-0221">Differentiation</keyword>
<protein>
    <recommendedName>
        <fullName evidence="10">Phytosulfokine</fullName>
    </recommendedName>
    <component>
        <recommendedName>
            <fullName evidence="10">Phytosulfokine-alpha</fullName>
            <shortName evidence="10">PSK-alpha</shortName>
            <shortName evidence="10">Phytosulfokine-a</shortName>
        </recommendedName>
    </component>
    <component>
        <recommendedName>
            <fullName evidence="10">Phytosulfokine-beta</fullName>
            <shortName evidence="10">PSK-beta</shortName>
            <shortName evidence="10">Phytosulfokine-b</shortName>
        </recommendedName>
    </component>
</protein>
<dbReference type="Pfam" id="PF06404">
    <property type="entry name" value="PSK"/>
    <property type="match status" value="1"/>
</dbReference>
<evidence type="ECO:0000256" key="8">
    <source>
        <dbReference type="ARBA" id="ARBA00022782"/>
    </source>
</evidence>
<feature type="signal peptide" evidence="10">
    <location>
        <begin position="1"/>
        <end position="21"/>
    </location>
</feature>
<evidence type="ECO:0000256" key="10">
    <source>
        <dbReference type="RuleBase" id="RU368031"/>
    </source>
</evidence>
<keyword evidence="7 10" id="KW-0732">Signal</keyword>
<evidence type="ECO:0000256" key="2">
    <source>
        <dbReference type="ARBA" id="ARBA00004613"/>
    </source>
</evidence>
<evidence type="ECO:0000313" key="11">
    <source>
        <dbReference type="EnsemblPlants" id="LPERR03G24250.1"/>
    </source>
</evidence>
<dbReference type="GO" id="GO:0008283">
    <property type="term" value="P:cell population proliferation"/>
    <property type="evidence" value="ECO:0007669"/>
    <property type="project" value="UniProtKB-UniRule"/>
</dbReference>
<feature type="chain" id="PRO_5031592834" description="Phytosulfokine" evidence="10">
    <location>
        <begin position="22"/>
        <end position="73"/>
    </location>
</feature>
<dbReference type="PANTHER" id="PTHR33285:SF55">
    <property type="entry name" value="PHYTOSULFOKINES 3"/>
    <property type="match status" value="1"/>
</dbReference>
<accession>A0A0D9VXC6</accession>
<evidence type="ECO:0000256" key="4">
    <source>
        <dbReference type="ARBA" id="ARBA00022473"/>
    </source>
</evidence>
<dbReference type="EnsemblPlants" id="LPERR03G24250.1">
    <property type="protein sequence ID" value="LPERR03G24250.1"/>
    <property type="gene ID" value="LPERR03G24250"/>
</dbReference>
<sequence>MSPKFIVICLAALLSVHITNGGRIGPVEHIKASTKAVDRGNNVDKVEGCEEDDCLVERLLAAHVDYIYTQETP</sequence>
<dbReference type="PANTHER" id="PTHR33285">
    <property type="entry name" value="PHYTOSULFOKINES 3"/>
    <property type="match status" value="1"/>
</dbReference>
<keyword evidence="5 10" id="KW-0964">Secreted</keyword>
<dbReference type="STRING" id="77586.A0A0D9VXC6"/>
<keyword evidence="9 10" id="KW-0339">Growth factor</keyword>
<reference evidence="12" key="2">
    <citation type="submission" date="2013-12" db="EMBL/GenBank/DDBJ databases">
        <authorList>
            <person name="Yu Y."/>
            <person name="Lee S."/>
            <person name="de Baynast K."/>
            <person name="Wissotski M."/>
            <person name="Liu L."/>
            <person name="Talag J."/>
            <person name="Goicoechea J."/>
            <person name="Angelova A."/>
            <person name="Jetty R."/>
            <person name="Kudrna D."/>
            <person name="Golser W."/>
            <person name="Rivera L."/>
            <person name="Zhang J."/>
            <person name="Wing R."/>
        </authorList>
    </citation>
    <scope>NUCLEOTIDE SEQUENCE</scope>
</reference>
<dbReference type="Gramene" id="LPERR03G24250.1">
    <property type="protein sequence ID" value="LPERR03G24250.1"/>
    <property type="gene ID" value="LPERR03G24250"/>
</dbReference>
<dbReference type="AlphaFoldDB" id="A0A0D9VXC6"/>
<dbReference type="GO" id="GO:0008083">
    <property type="term" value="F:growth factor activity"/>
    <property type="evidence" value="ECO:0007669"/>
    <property type="project" value="UniProtKB-UniRule"/>
</dbReference>
<evidence type="ECO:0000256" key="5">
    <source>
        <dbReference type="ARBA" id="ARBA00022525"/>
    </source>
</evidence>
<comment type="subcellular location">
    <subcellularLocation>
        <location evidence="2 10">Secreted</location>
    </subcellularLocation>
</comment>
<evidence type="ECO:0000256" key="7">
    <source>
        <dbReference type="ARBA" id="ARBA00022729"/>
    </source>
</evidence>
<evidence type="ECO:0000313" key="12">
    <source>
        <dbReference type="Proteomes" id="UP000032180"/>
    </source>
</evidence>
<organism evidence="11 12">
    <name type="scientific">Leersia perrieri</name>
    <dbReference type="NCBI Taxonomy" id="77586"/>
    <lineage>
        <taxon>Eukaryota</taxon>
        <taxon>Viridiplantae</taxon>
        <taxon>Streptophyta</taxon>
        <taxon>Embryophyta</taxon>
        <taxon>Tracheophyta</taxon>
        <taxon>Spermatophyta</taxon>
        <taxon>Magnoliopsida</taxon>
        <taxon>Liliopsida</taxon>
        <taxon>Poales</taxon>
        <taxon>Poaceae</taxon>
        <taxon>BOP clade</taxon>
        <taxon>Oryzoideae</taxon>
        <taxon>Oryzeae</taxon>
        <taxon>Oryzinae</taxon>
        <taxon>Leersia</taxon>
    </lineage>
</organism>
<keyword evidence="4 10" id="KW-0217">Developmental protein</keyword>
<reference evidence="11 12" key="1">
    <citation type="submission" date="2012-08" db="EMBL/GenBank/DDBJ databases">
        <title>Oryza genome evolution.</title>
        <authorList>
            <person name="Wing R.A."/>
        </authorList>
    </citation>
    <scope>NUCLEOTIDE SEQUENCE</scope>
</reference>
<comment type="PTM">
    <text evidence="10">Sulfation is important for activity and for the binding to a putative membrane receptor.</text>
</comment>
<dbReference type="GO" id="GO:0005576">
    <property type="term" value="C:extracellular region"/>
    <property type="evidence" value="ECO:0007669"/>
    <property type="project" value="UniProtKB-SubCell"/>
</dbReference>
<evidence type="ECO:0000256" key="3">
    <source>
        <dbReference type="ARBA" id="ARBA00010781"/>
    </source>
</evidence>
<comment type="function">
    <text evidence="1 10">Promotes plant cell differentiation, organogenesis and somatic embryogenesis as well as cell proliferation.</text>
</comment>
<keyword evidence="12" id="KW-1185">Reference proteome</keyword>
<dbReference type="InterPro" id="IPR009438">
    <property type="entry name" value="Phytosulfokine"/>
</dbReference>
<proteinExistence type="inferred from homology"/>
<dbReference type="Proteomes" id="UP000032180">
    <property type="component" value="Chromosome 3"/>
</dbReference>
<evidence type="ECO:0000256" key="9">
    <source>
        <dbReference type="ARBA" id="ARBA00023030"/>
    </source>
</evidence>
<name>A0A0D9VXC6_9ORYZ</name>
<comment type="PTM">
    <text evidence="10">PSK-alpha is produced by endopeptidase digestion. PSK-beta is produced from PSK-alpha by exopeptidase digestion.</text>
</comment>